<dbReference type="GO" id="GO:0022857">
    <property type="term" value="F:transmembrane transporter activity"/>
    <property type="evidence" value="ECO:0007669"/>
    <property type="project" value="InterPro"/>
</dbReference>
<keyword evidence="6 9" id="KW-0812">Transmembrane</keyword>
<dbReference type="GO" id="GO:0005886">
    <property type="term" value="C:plasma membrane"/>
    <property type="evidence" value="ECO:0007669"/>
    <property type="project" value="UniProtKB-SubCell"/>
</dbReference>
<evidence type="ECO:0000256" key="3">
    <source>
        <dbReference type="ARBA" id="ARBA00022448"/>
    </source>
</evidence>
<evidence type="ECO:0000313" key="10">
    <source>
        <dbReference type="EMBL" id="STI77580.1"/>
    </source>
</evidence>
<feature type="transmembrane region" description="Helical" evidence="9">
    <location>
        <begin position="267"/>
        <end position="292"/>
    </location>
</feature>
<comment type="subcellular location">
    <subcellularLocation>
        <location evidence="1">Cell inner membrane</location>
        <topology evidence="1">Multi-pass membrane protein</topology>
    </subcellularLocation>
</comment>
<dbReference type="CDD" id="cd06579">
    <property type="entry name" value="TM_PBP1_transp_AraH_like"/>
    <property type="match status" value="1"/>
</dbReference>
<evidence type="ECO:0000256" key="4">
    <source>
        <dbReference type="ARBA" id="ARBA00022475"/>
    </source>
</evidence>
<evidence type="ECO:0000256" key="7">
    <source>
        <dbReference type="ARBA" id="ARBA00022989"/>
    </source>
</evidence>
<feature type="transmembrane region" description="Helical" evidence="9">
    <location>
        <begin position="159"/>
        <end position="182"/>
    </location>
</feature>
<organism evidence="10 11">
    <name type="scientific">Escherichia coli</name>
    <dbReference type="NCBI Taxonomy" id="562"/>
    <lineage>
        <taxon>Bacteria</taxon>
        <taxon>Pseudomonadati</taxon>
        <taxon>Pseudomonadota</taxon>
        <taxon>Gammaproteobacteria</taxon>
        <taxon>Enterobacterales</taxon>
        <taxon>Enterobacteriaceae</taxon>
        <taxon>Escherichia</taxon>
    </lineage>
</organism>
<protein>
    <submittedName>
        <fullName evidence="10">Permease component of sugar ABC transport system</fullName>
    </submittedName>
</protein>
<evidence type="ECO:0000256" key="1">
    <source>
        <dbReference type="ARBA" id="ARBA00004429"/>
    </source>
</evidence>
<dbReference type="PANTHER" id="PTHR32196">
    <property type="entry name" value="ABC TRANSPORTER PERMEASE PROTEIN YPHD-RELATED-RELATED"/>
    <property type="match status" value="1"/>
</dbReference>
<feature type="transmembrane region" description="Helical" evidence="9">
    <location>
        <begin position="123"/>
        <end position="147"/>
    </location>
</feature>
<dbReference type="Pfam" id="PF02653">
    <property type="entry name" value="BPD_transp_2"/>
    <property type="match status" value="1"/>
</dbReference>
<dbReference type="InterPro" id="IPR001851">
    <property type="entry name" value="ABC_transp_permease"/>
</dbReference>
<accession>A0A376TKE8</accession>
<feature type="transmembrane region" description="Helical" evidence="9">
    <location>
        <begin position="47"/>
        <end position="70"/>
    </location>
</feature>
<feature type="transmembrane region" description="Helical" evidence="9">
    <location>
        <begin position="244"/>
        <end position="260"/>
    </location>
</feature>
<keyword evidence="5" id="KW-0997">Cell inner membrane</keyword>
<dbReference type="Proteomes" id="UP000254405">
    <property type="component" value="Unassembled WGS sequence"/>
</dbReference>
<evidence type="ECO:0000256" key="8">
    <source>
        <dbReference type="ARBA" id="ARBA00023136"/>
    </source>
</evidence>
<feature type="transmembrane region" description="Helical" evidence="9">
    <location>
        <begin position="90"/>
        <end position="116"/>
    </location>
</feature>
<name>A0A376TKE8_ECOLX</name>
<feature type="transmembrane region" description="Helical" evidence="9">
    <location>
        <begin position="211"/>
        <end position="232"/>
    </location>
</feature>
<evidence type="ECO:0000256" key="9">
    <source>
        <dbReference type="SAM" id="Phobius"/>
    </source>
</evidence>
<proteinExistence type="inferred from homology"/>
<gene>
    <name evidence="10" type="primary">rbsC_1</name>
    <name evidence="10" type="ORF">NCTC8985_02878</name>
</gene>
<feature type="transmembrane region" description="Helical" evidence="9">
    <location>
        <begin position="304"/>
        <end position="322"/>
    </location>
</feature>
<reference evidence="10 11" key="1">
    <citation type="submission" date="2018-06" db="EMBL/GenBank/DDBJ databases">
        <authorList>
            <consortium name="Pathogen Informatics"/>
            <person name="Doyle S."/>
        </authorList>
    </citation>
    <scope>NUCLEOTIDE SEQUENCE [LARGE SCALE GENOMIC DNA]</scope>
    <source>
        <strain evidence="10 11">NCTC8985</strain>
    </source>
</reference>
<dbReference type="AlphaFoldDB" id="A0A376TKE8"/>
<evidence type="ECO:0000313" key="11">
    <source>
        <dbReference type="Proteomes" id="UP000254405"/>
    </source>
</evidence>
<feature type="transmembrane region" description="Helical" evidence="9">
    <location>
        <begin position="12"/>
        <end position="35"/>
    </location>
</feature>
<keyword evidence="4" id="KW-1003">Cell membrane</keyword>
<dbReference type="EMBL" id="UGCO01000001">
    <property type="protein sequence ID" value="STI77580.1"/>
    <property type="molecule type" value="Genomic_DNA"/>
</dbReference>
<keyword evidence="8 9" id="KW-0472">Membrane</keyword>
<keyword evidence="7 9" id="KW-1133">Transmembrane helix</keyword>
<evidence type="ECO:0000256" key="6">
    <source>
        <dbReference type="ARBA" id="ARBA00022692"/>
    </source>
</evidence>
<keyword evidence="3" id="KW-0813">Transport</keyword>
<evidence type="ECO:0000256" key="2">
    <source>
        <dbReference type="ARBA" id="ARBA00007942"/>
    </source>
</evidence>
<sequence>MKKSWRNNVEFYLIGLLVLTVAAFSITMPEIFWSISNFQSVASQMPVLGILALAMAVTMLCGGINLSIIATANACSLVMAWVATQYPPGIATVVATLLAGAGAAVIIGLCNGVLIAGIRVSPILATLGMMTLLKGINILVTGGSAIANYPSWVLWLNHAQWFGIPLPMWLFAAVALGLWILLEKTPLGKAIYLIGSNERATLYSGINTRRVLIWVYVISALLCAVAAFLMMSKLNSAKASYGESYLLVSILAAVLGGVNPDGGSGRIIGMVLALFLLQIIESGFNILGISPYLTMPYGERCCSVSFRFAACWGWIGWFKYWLYSMDAFCRDDISGVAKYT</sequence>
<comment type="similarity">
    <text evidence="2">Belongs to the binding-protein-dependent transport system permease family. AraH/RbsC subfamily.</text>
</comment>
<dbReference type="PANTHER" id="PTHR32196:SF21">
    <property type="entry name" value="ABC TRANSPORTER PERMEASE PROTEIN YPHD-RELATED"/>
    <property type="match status" value="1"/>
</dbReference>
<evidence type="ECO:0000256" key="5">
    <source>
        <dbReference type="ARBA" id="ARBA00022519"/>
    </source>
</evidence>